<organism evidence="2 3">
    <name type="scientific">Marinomonas fungiae</name>
    <dbReference type="NCBI Taxonomy" id="1137284"/>
    <lineage>
        <taxon>Bacteria</taxon>
        <taxon>Pseudomonadati</taxon>
        <taxon>Pseudomonadota</taxon>
        <taxon>Gammaproteobacteria</taxon>
        <taxon>Oceanospirillales</taxon>
        <taxon>Oceanospirillaceae</taxon>
        <taxon>Marinomonas</taxon>
    </lineage>
</organism>
<feature type="chain" id="PRO_5005505247" description="DUF1513 domain-containing protein" evidence="1">
    <location>
        <begin position="25"/>
        <end position="371"/>
    </location>
</feature>
<dbReference type="RefSeq" id="WP_055463046.1">
    <property type="nucleotide sequence ID" value="NZ_CYHG01000005.1"/>
</dbReference>
<evidence type="ECO:0000313" key="3">
    <source>
        <dbReference type="Proteomes" id="UP000182769"/>
    </source>
</evidence>
<dbReference type="PIRSF" id="PIRSF028101">
    <property type="entry name" value="UCP028101"/>
    <property type="match status" value="1"/>
</dbReference>
<evidence type="ECO:0000256" key="1">
    <source>
        <dbReference type="SAM" id="SignalP"/>
    </source>
</evidence>
<dbReference type="STRING" id="1137284.GCA_001418205_01956"/>
<evidence type="ECO:0000313" key="2">
    <source>
        <dbReference type="EMBL" id="CUB04096.1"/>
    </source>
</evidence>
<name>A0A0K6ILY4_9GAMM</name>
<sequence>MLLSRRAFLASSLAAMSIPTWASALPIEAQGELFFSAFSKGKTDHYVGAFGSNGRLLWSMPLPDRAHAPVVHPTHSVVGAVARRPGFYIDFFNPLTGEAIKRIEPLAEHHFYGHAVFSQDGERLITQENHYPTGAGKIVIRSWPQGEVLNEYSSGGIGPHESVLMDQDVIVIANGGLRTHPDNDREIMNLETMRPNVTFLSLKDGRVINQAEPEPLLHKLSIRHLDVNRQGVVALGFQYQGELWENVPLVALVSANSDTLDYLDMPEQIRARFQQYCGSVCFDASGETLAISTPRGGFVAYWDVPSKTFLGVDNCRDVCGVIATNRKHEFVLTSGTGKQLISSPRTRQISQINQLADLHWDNHLRRINLNA</sequence>
<reference evidence="3" key="1">
    <citation type="submission" date="2015-08" db="EMBL/GenBank/DDBJ databases">
        <authorList>
            <person name="Varghese N."/>
        </authorList>
    </citation>
    <scope>NUCLEOTIDE SEQUENCE [LARGE SCALE GENOMIC DNA]</scope>
    <source>
        <strain evidence="3">JCM 18476</strain>
    </source>
</reference>
<dbReference type="InterPro" id="IPR006311">
    <property type="entry name" value="TAT_signal"/>
</dbReference>
<dbReference type="EMBL" id="CYHG01000005">
    <property type="protein sequence ID" value="CUB04096.1"/>
    <property type="molecule type" value="Genomic_DNA"/>
</dbReference>
<dbReference type="OrthoDB" id="5624218at2"/>
<feature type="signal peptide" evidence="1">
    <location>
        <begin position="1"/>
        <end position="24"/>
    </location>
</feature>
<dbReference type="PROSITE" id="PS51318">
    <property type="entry name" value="TAT"/>
    <property type="match status" value="1"/>
</dbReference>
<keyword evidence="3" id="KW-1185">Reference proteome</keyword>
<gene>
    <name evidence="2" type="ORF">Ga0061065_105188</name>
</gene>
<dbReference type="Pfam" id="PF07433">
    <property type="entry name" value="DUF1513"/>
    <property type="match status" value="1"/>
</dbReference>
<dbReference type="Proteomes" id="UP000182769">
    <property type="component" value="Unassembled WGS sequence"/>
</dbReference>
<accession>A0A0K6ILY4</accession>
<evidence type="ECO:0008006" key="4">
    <source>
        <dbReference type="Google" id="ProtNLM"/>
    </source>
</evidence>
<dbReference type="InterPro" id="IPR008311">
    <property type="entry name" value="UCP028101"/>
</dbReference>
<keyword evidence="1" id="KW-0732">Signal</keyword>
<protein>
    <recommendedName>
        <fullName evidence="4">DUF1513 domain-containing protein</fullName>
    </recommendedName>
</protein>
<dbReference type="SUPFAM" id="SSF69322">
    <property type="entry name" value="Tricorn protease domain 2"/>
    <property type="match status" value="1"/>
</dbReference>
<dbReference type="AlphaFoldDB" id="A0A0K6ILY4"/>
<proteinExistence type="predicted"/>